<keyword evidence="3" id="KW-1185">Reference proteome</keyword>
<proteinExistence type="predicted"/>
<dbReference type="RefSeq" id="WP_187758551.1">
    <property type="nucleotide sequence ID" value="NZ_JBBWYZ010000001.1"/>
</dbReference>
<organism evidence="2 3">
    <name type="scientific">Limnospira fusiformis PMC 851.14</name>
    <dbReference type="NCBI Taxonomy" id="2219512"/>
    <lineage>
        <taxon>Bacteria</taxon>
        <taxon>Bacillati</taxon>
        <taxon>Cyanobacteriota</taxon>
        <taxon>Cyanophyceae</taxon>
        <taxon>Oscillatoriophycideae</taxon>
        <taxon>Oscillatoriales</taxon>
        <taxon>Sirenicapillariaceae</taxon>
        <taxon>Limnospira</taxon>
    </lineage>
</organism>
<keyword evidence="1" id="KW-1133">Transmembrane helix</keyword>
<accession>A0ABU9EEA9</accession>
<reference evidence="2 3" key="1">
    <citation type="journal article" date="2024" name="Front. Microbiol.">
        <title>Transcriptomic insights into the dominance of two phototrophs throughout the water column of a tropical hypersaline-alkaline crater lake (Dziani Dzaha, Mayotte).</title>
        <authorList>
            <person name="Duperron S."/>
            <person name="Halary S."/>
            <person name="Bouly J.-P."/>
            <person name="Roussel T."/>
            <person name="Hugoni M."/>
            <person name="Bruto M."/>
            <person name="Oger P."/>
            <person name="Duval C."/>
            <person name="Woo A."/>
            <person name="Jezequiel D."/>
            <person name="Ader M."/>
            <person name="Leboulanger C."/>
            <person name="Agogue H."/>
            <person name="Grossi V."/>
            <person name="Trousselier M."/>
            <person name="Bernard C."/>
        </authorList>
    </citation>
    <scope>NUCLEOTIDE SEQUENCE [LARGE SCALE GENOMIC DNA]</scope>
    <source>
        <strain evidence="2 3">PMC 851.14</strain>
    </source>
</reference>
<evidence type="ECO:0000256" key="1">
    <source>
        <dbReference type="SAM" id="Phobius"/>
    </source>
</evidence>
<dbReference type="Proteomes" id="UP001387447">
    <property type="component" value="Unassembled WGS sequence"/>
</dbReference>
<dbReference type="EMBL" id="JBBWYZ010000001">
    <property type="protein sequence ID" value="MEK9510272.1"/>
    <property type="molecule type" value="Genomic_DNA"/>
</dbReference>
<keyword evidence="1" id="KW-0812">Transmembrane</keyword>
<protein>
    <recommendedName>
        <fullName evidence="4">Transmembrane protein</fullName>
    </recommendedName>
</protein>
<comment type="caution">
    <text evidence="2">The sequence shown here is derived from an EMBL/GenBank/DDBJ whole genome shotgun (WGS) entry which is preliminary data.</text>
</comment>
<evidence type="ECO:0000313" key="3">
    <source>
        <dbReference type="Proteomes" id="UP001387447"/>
    </source>
</evidence>
<keyword evidence="1" id="KW-0472">Membrane</keyword>
<name>A0ABU9EEA9_LIMFS</name>
<evidence type="ECO:0008006" key="4">
    <source>
        <dbReference type="Google" id="ProtNLM"/>
    </source>
</evidence>
<gene>
    <name evidence="2" type="ORF">AAEJ74_00760</name>
</gene>
<feature type="transmembrane region" description="Helical" evidence="1">
    <location>
        <begin position="29"/>
        <end position="52"/>
    </location>
</feature>
<evidence type="ECO:0000313" key="2">
    <source>
        <dbReference type="EMBL" id="MEK9510272.1"/>
    </source>
</evidence>
<sequence length="59" mass="7066">MRFNIKSKRFIPCLHRVMQSERLMVIVKYLLPFLIGVLDPSLSLVVGFWIFLWDLRNSQ</sequence>